<dbReference type="Pfam" id="PF01139">
    <property type="entry name" value="RtcB"/>
    <property type="match status" value="2"/>
</dbReference>
<feature type="binding site" evidence="15">
    <location>
        <position position="299"/>
    </location>
    <ligand>
        <name>GMP</name>
        <dbReference type="ChEBI" id="CHEBI:58115"/>
    </ligand>
</feature>
<evidence type="ECO:0000256" key="5">
    <source>
        <dbReference type="ARBA" id="ARBA00022723"/>
    </source>
</evidence>
<dbReference type="Proteomes" id="UP000231449">
    <property type="component" value="Unassembled WGS sequence"/>
</dbReference>
<dbReference type="Proteomes" id="UP000230713">
    <property type="component" value="Unassembled WGS sequence"/>
</dbReference>
<dbReference type="EC" id="6.5.1.8" evidence="3"/>
<evidence type="ECO:0000313" key="18">
    <source>
        <dbReference type="EMBL" id="PIV13589.1"/>
    </source>
</evidence>
<evidence type="ECO:0000313" key="27">
    <source>
        <dbReference type="Proteomes" id="UP000229789"/>
    </source>
</evidence>
<dbReference type="InterPro" id="IPR052915">
    <property type="entry name" value="RtcB-like"/>
</dbReference>
<reference evidence="25 26" key="2">
    <citation type="submission" date="2017-09" db="EMBL/GenBank/DDBJ databases">
        <title>Depth-based differentiation of microbial function through sediment-hosted aquifers and enrichment of novel symbionts in the deep terrestrial subsurface.</title>
        <authorList>
            <person name="Probst A.J."/>
            <person name="Ladd B."/>
            <person name="Jarett J.K."/>
            <person name="Geller-Mcgrath D.E."/>
            <person name="Sieber C.M.K."/>
            <person name="Emerson J.B."/>
            <person name="Anantharaman K."/>
            <person name="Thomas B.C."/>
            <person name="Malmstrom R."/>
            <person name="Stieglmeier M."/>
            <person name="Klingl A."/>
            <person name="Woyke T."/>
            <person name="Ryan C.M."/>
            <person name="Banfield J.F."/>
        </authorList>
    </citation>
    <scope>NUCLEOTIDE SEQUENCE [LARGE SCALE GENOMIC DNA]</scope>
</reference>
<accession>A0A2H9MNR7</accession>
<evidence type="ECO:0000256" key="2">
    <source>
        <dbReference type="ARBA" id="ARBA00011245"/>
    </source>
</evidence>
<dbReference type="GO" id="GO:0005525">
    <property type="term" value="F:GTP binding"/>
    <property type="evidence" value="ECO:0007669"/>
    <property type="project" value="UniProtKB-KW"/>
</dbReference>
<evidence type="ECO:0000313" key="26">
    <source>
        <dbReference type="Proteomes" id="UP000228888"/>
    </source>
</evidence>
<evidence type="ECO:0000256" key="11">
    <source>
        <dbReference type="ARBA" id="ARBA00045316"/>
    </source>
</evidence>
<dbReference type="PANTHER" id="PTHR43749">
    <property type="entry name" value="RNA-SPLICING LIGASE RTCB"/>
    <property type="match status" value="1"/>
</dbReference>
<evidence type="ECO:0000256" key="15">
    <source>
        <dbReference type="PIRSR" id="PIRSR601233-2"/>
    </source>
</evidence>
<feature type="binding site" evidence="15">
    <location>
        <position position="389"/>
    </location>
    <ligand>
        <name>GMP</name>
        <dbReference type="ChEBI" id="CHEBI:58115"/>
    </ligand>
</feature>
<dbReference type="GO" id="GO:0042245">
    <property type="term" value="P:RNA repair"/>
    <property type="evidence" value="ECO:0007669"/>
    <property type="project" value="TreeGrafter"/>
</dbReference>
<comment type="catalytic activity">
    <reaction evidence="13">
        <text>a 3'-end 2',3'-cyclophospho-ribonucleotide-RNA + a 5'-end dephospho-ribonucleoside-RNA + GTP + H2O = a ribonucleotidyl-ribonucleotide-RNA + GMP + diphosphate + H(+)</text>
        <dbReference type="Rhea" id="RHEA:68080"/>
        <dbReference type="Rhea" id="RHEA-COMP:10464"/>
        <dbReference type="Rhea" id="RHEA-COMP:13936"/>
        <dbReference type="Rhea" id="RHEA-COMP:17355"/>
        <dbReference type="ChEBI" id="CHEBI:15377"/>
        <dbReference type="ChEBI" id="CHEBI:15378"/>
        <dbReference type="ChEBI" id="CHEBI:33019"/>
        <dbReference type="ChEBI" id="CHEBI:37565"/>
        <dbReference type="ChEBI" id="CHEBI:58115"/>
        <dbReference type="ChEBI" id="CHEBI:83064"/>
        <dbReference type="ChEBI" id="CHEBI:138284"/>
        <dbReference type="ChEBI" id="CHEBI:173118"/>
        <dbReference type="EC" id="6.5.1.8"/>
    </reaction>
</comment>
<evidence type="ECO:0000313" key="19">
    <source>
        <dbReference type="EMBL" id="PIV46300.1"/>
    </source>
</evidence>
<dbReference type="Proteomes" id="UP000229789">
    <property type="component" value="Unassembled WGS sequence"/>
</dbReference>
<keyword evidence="8 16" id="KW-0464">Manganese</keyword>
<dbReference type="Proteomes" id="UP000230477">
    <property type="component" value="Unassembled WGS sequence"/>
</dbReference>
<dbReference type="InterPro" id="IPR001233">
    <property type="entry name" value="RtcB"/>
</dbReference>
<feature type="active site" description="GMP-histidine intermediate" evidence="14">
    <location>
        <position position="316"/>
    </location>
</feature>
<accession>A0A2H9QSQ8</accession>
<evidence type="ECO:0000313" key="22">
    <source>
        <dbReference type="EMBL" id="PIY99707.1"/>
    </source>
</evidence>
<protein>
    <recommendedName>
        <fullName evidence="10">tRNA-splicing ligase RtcB</fullName>
        <ecNumber evidence="3">6.5.1.8</ecNumber>
    </recommendedName>
    <alternativeName>
        <fullName evidence="9">3'-phosphate/5'-hydroxy nucleic acid ligase</fullName>
    </alternativeName>
</protein>
<dbReference type="GO" id="GO:0003909">
    <property type="term" value="F:DNA ligase activity"/>
    <property type="evidence" value="ECO:0007669"/>
    <property type="project" value="TreeGrafter"/>
</dbReference>
<dbReference type="EMBL" id="PFSX01000041">
    <property type="protein sequence ID" value="PJC01321.1"/>
    <property type="molecule type" value="Genomic_DNA"/>
</dbReference>
<dbReference type="EMBL" id="PCUF01000026">
    <property type="protein sequence ID" value="PIN66498.1"/>
    <property type="molecule type" value="Genomic_DNA"/>
</dbReference>
<feature type="binding site" evidence="15">
    <location>
        <begin position="147"/>
        <end position="151"/>
    </location>
    <ligand>
        <name>GMP</name>
        <dbReference type="ChEBI" id="CHEBI:58115"/>
    </ligand>
</feature>
<dbReference type="PANTHER" id="PTHR43749:SF2">
    <property type="entry name" value="RNA-SPLICING LIGASE RTCB"/>
    <property type="match status" value="1"/>
</dbReference>
<dbReference type="Proteomes" id="UP000228888">
    <property type="component" value="Unassembled WGS sequence"/>
</dbReference>
<evidence type="ECO:0000256" key="6">
    <source>
        <dbReference type="ARBA" id="ARBA00022741"/>
    </source>
</evidence>
<dbReference type="GO" id="GO:0006281">
    <property type="term" value="P:DNA repair"/>
    <property type="evidence" value="ECO:0007669"/>
    <property type="project" value="TreeGrafter"/>
</dbReference>
<gene>
    <name evidence="24" type="ORF">CO072_01620</name>
    <name evidence="23" type="ORF">CO124_00785</name>
    <name evidence="19" type="ORF">COS22_02190</name>
    <name evidence="18" type="ORF">COS45_02080</name>
    <name evidence="20" type="ORF">COW47_01640</name>
    <name evidence="17" type="ORF">COW69_01965</name>
    <name evidence="22" type="ORF">COY63_02140</name>
    <name evidence="21" type="ORF">COZ66_02430</name>
</gene>
<feature type="binding site" evidence="15">
    <location>
        <begin position="260"/>
        <end position="261"/>
    </location>
    <ligand>
        <name>GMP</name>
        <dbReference type="ChEBI" id="CHEBI:58115"/>
    </ligand>
</feature>
<dbReference type="EMBL" id="PFMG01000053">
    <property type="protein sequence ID" value="PIY99707.1"/>
    <property type="molecule type" value="Genomic_DNA"/>
</dbReference>
<dbReference type="EMBL" id="PEUT01000051">
    <property type="protein sequence ID" value="PIV13589.1"/>
    <property type="molecule type" value="Genomic_DNA"/>
</dbReference>
<dbReference type="Proteomes" id="UP000228989">
    <property type="component" value="Unassembled WGS sequence"/>
</dbReference>
<dbReference type="AlphaFoldDB" id="A0A2G9LIW9"/>
<evidence type="ECO:0000313" key="24">
    <source>
        <dbReference type="EMBL" id="PJC01321.1"/>
    </source>
</evidence>
<keyword evidence="7 15" id="KW-0342">GTP-binding</keyword>
<evidence type="ECO:0000256" key="7">
    <source>
        <dbReference type="ARBA" id="ARBA00023134"/>
    </source>
</evidence>
<evidence type="ECO:0000256" key="13">
    <source>
        <dbReference type="ARBA" id="ARBA00049514"/>
    </source>
</evidence>
<dbReference type="EMBL" id="PFUW01000016">
    <property type="protein sequence ID" value="PJB04152.1"/>
    <property type="molecule type" value="Genomic_DNA"/>
</dbReference>
<feature type="binding site" evidence="16">
    <location>
        <position position="148"/>
    </location>
    <ligand>
        <name>Mn(2+)</name>
        <dbReference type="ChEBI" id="CHEBI:29035"/>
        <label>1</label>
    </ligand>
</feature>
<dbReference type="Proteomes" id="UP000228874">
    <property type="component" value="Unassembled WGS sequence"/>
</dbReference>
<accession>A0A2H9M715</accession>
<keyword evidence="6 15" id="KW-0547">Nucleotide-binding</keyword>
<dbReference type="Gene3D" id="3.90.1860.10">
    <property type="entry name" value="tRNA-splicing ligase RtcB"/>
    <property type="match status" value="1"/>
</dbReference>
<evidence type="ECO:0000313" key="21">
    <source>
        <dbReference type="EMBL" id="PIX27906.1"/>
    </source>
</evidence>
<keyword evidence="5 16" id="KW-0479">Metal-binding</keyword>
<evidence type="ECO:0000256" key="12">
    <source>
        <dbReference type="ARBA" id="ARBA00047746"/>
    </source>
</evidence>
<dbReference type="SUPFAM" id="SSF103365">
    <property type="entry name" value="Hypothetical protein PH1602"/>
    <property type="match status" value="1"/>
</dbReference>
<dbReference type="Proteomes" id="UP000231232">
    <property type="component" value="Unassembled WGS sequence"/>
</dbReference>
<comment type="subunit">
    <text evidence="2">Monomer.</text>
</comment>
<evidence type="ECO:0000256" key="3">
    <source>
        <dbReference type="ARBA" id="ARBA00012726"/>
    </source>
</evidence>
<evidence type="ECO:0000256" key="10">
    <source>
        <dbReference type="ARBA" id="ARBA00033766"/>
    </source>
</evidence>
<comment type="catalytic activity">
    <reaction evidence="12">
        <text>a 3'-end 3'-phospho-ribonucleotide-RNA + a 5'-end dephospho-ribonucleoside-RNA + GTP = a ribonucleotidyl-ribonucleotide-RNA + GMP + diphosphate</text>
        <dbReference type="Rhea" id="RHEA:68076"/>
        <dbReference type="Rhea" id="RHEA-COMP:10463"/>
        <dbReference type="Rhea" id="RHEA-COMP:13936"/>
        <dbReference type="Rhea" id="RHEA-COMP:17355"/>
        <dbReference type="ChEBI" id="CHEBI:33019"/>
        <dbReference type="ChEBI" id="CHEBI:37565"/>
        <dbReference type="ChEBI" id="CHEBI:58115"/>
        <dbReference type="ChEBI" id="CHEBI:83062"/>
        <dbReference type="ChEBI" id="CHEBI:138284"/>
        <dbReference type="ChEBI" id="CHEBI:173118"/>
        <dbReference type="EC" id="6.5.1.8"/>
    </reaction>
</comment>
<dbReference type="EMBL" id="PFIH01000062">
    <property type="protein sequence ID" value="PIX27906.1"/>
    <property type="molecule type" value="Genomic_DNA"/>
</dbReference>
<evidence type="ECO:0000313" key="23">
    <source>
        <dbReference type="EMBL" id="PJB04152.1"/>
    </source>
</evidence>
<evidence type="ECO:0000256" key="14">
    <source>
        <dbReference type="PIRSR" id="PIRSR601233-1"/>
    </source>
</evidence>
<feature type="binding site" evidence="15">
    <location>
        <begin position="316"/>
        <end position="319"/>
    </location>
    <ligand>
        <name>GMP</name>
        <dbReference type="ChEBI" id="CHEBI:58115"/>
    </ligand>
</feature>
<dbReference type="GO" id="GO:0030145">
    <property type="term" value="F:manganese ion binding"/>
    <property type="evidence" value="ECO:0007669"/>
    <property type="project" value="TreeGrafter"/>
</dbReference>
<evidence type="ECO:0000256" key="8">
    <source>
        <dbReference type="ARBA" id="ARBA00023211"/>
    </source>
</evidence>
<feature type="binding site" evidence="16">
    <location>
        <position position="72"/>
    </location>
    <ligand>
        <name>Mn(2+)</name>
        <dbReference type="ChEBI" id="CHEBI:29035"/>
        <label>1</label>
    </ligand>
</feature>
<comment type="function">
    <text evidence="11">Essential for tRNA splicing and maturation. Acts by directly joining spliced tRNA halves to mature-sized tRNAs. Joins RNA with 2',3'-cyclic-phosphate or 3'-phosphate ends to RNA with 5'-hydroxy ends.</text>
</comment>
<evidence type="ECO:0000313" key="17">
    <source>
        <dbReference type="EMBL" id="PIN66498.1"/>
    </source>
</evidence>
<feature type="binding site" evidence="16">
    <location>
        <position position="260"/>
    </location>
    <ligand>
        <name>Mn(2+)</name>
        <dbReference type="ChEBI" id="CHEBI:29035"/>
        <label>2</label>
    </ligand>
</feature>
<comment type="cofactor">
    <cofactor evidence="16">
        <name>Mn(2+)</name>
        <dbReference type="ChEBI" id="CHEBI:29035"/>
    </cofactor>
    <text evidence="16">Binds 2 manganese ions per subunit.</text>
</comment>
<evidence type="ECO:0000256" key="9">
    <source>
        <dbReference type="ARBA" id="ARBA00030221"/>
    </source>
</evidence>
<accession>A0A2G9LIW9</accession>
<accession>A0A2H9N1Z7</accession>
<dbReference type="EMBL" id="PETW01000040">
    <property type="protein sequence ID" value="PIV46300.1"/>
    <property type="molecule type" value="Genomic_DNA"/>
</dbReference>
<accession>A0A2H9M3N9</accession>
<dbReference type="GO" id="GO:0006396">
    <property type="term" value="P:RNA processing"/>
    <property type="evidence" value="ECO:0007669"/>
    <property type="project" value="InterPro"/>
</dbReference>
<evidence type="ECO:0000256" key="1">
    <source>
        <dbReference type="ARBA" id="ARBA00008071"/>
    </source>
</evidence>
<comment type="caution">
    <text evidence="17">The sequence shown here is derived from an EMBL/GenBank/DDBJ whole genome shotgun (WGS) entry which is preliminary data.</text>
</comment>
<accession>A0A2H9RDI9</accession>
<dbReference type="InterPro" id="IPR036025">
    <property type="entry name" value="RtcB-like_sf"/>
</dbReference>
<keyword evidence="4 17" id="KW-0436">Ligase</keyword>
<evidence type="ECO:0000313" key="20">
    <source>
        <dbReference type="EMBL" id="PIV89664.1"/>
    </source>
</evidence>
<sequence>MKKIITTEKIPIKMWLDEIEDGALQQAKNLANLAFAFHHIALMPDTHVGFGMPIGGVLATKGVVVVNAVGVDIGCGMCAVKTSLNEISREKLISIMKQIRQAIPVGFNKHKEMQDLNFMPSDYEKLKIVKKEFNNARKSIGTLGGGNHFIELQKGLDGYIWIMLHSGSRNLGLKVAEHYNKIAREKSSEFGQKYGNVPKEWDLAFLPLDTEDGKNYMNEMKYCVEFALANRKLMLDRIKQILNKLFDDSIKYTNFINIAHNYASLETHFGKKVMIHRKGATLASKETIGIIPGNQGSKSYIVKGKGNKESFESCSHGAGRIMGRKEAVKNLDLEKEIKKLRDFGVMHSIRSKADLEEAPGAYKNIDVVMENQKDLVYVLVELTPIAIIKG</sequence>
<evidence type="ECO:0000256" key="16">
    <source>
        <dbReference type="PIRSR" id="PIRSR601233-3"/>
    </source>
</evidence>
<dbReference type="EMBL" id="PFFF01000038">
    <property type="protein sequence ID" value="PIV89664.1"/>
    <property type="molecule type" value="Genomic_DNA"/>
</dbReference>
<organism evidence="17 27">
    <name type="scientific">Huberarchaeum crystalense</name>
    <dbReference type="NCBI Taxonomy" id="2014257"/>
    <lineage>
        <taxon>Archaea</taxon>
        <taxon>Candidatus Huberarchaeota</taxon>
        <taxon>Candidatus Huberarchaeia</taxon>
        <taxon>Candidatus Huberarchaeales</taxon>
        <taxon>Candidatus Huberarchaeaceae</taxon>
        <taxon>Candidatus Huberarchaeum</taxon>
    </lineage>
</organism>
<proteinExistence type="inferred from homology"/>
<feature type="binding site" evidence="16">
    <location>
        <position position="165"/>
    </location>
    <ligand>
        <name>Mn(2+)</name>
        <dbReference type="ChEBI" id="CHEBI:29035"/>
        <label>2</label>
    </ligand>
</feature>
<evidence type="ECO:0000313" key="25">
    <source>
        <dbReference type="Proteomes" id="UP000228874"/>
    </source>
</evidence>
<comment type="similarity">
    <text evidence="1">Belongs to the RtcB family.</text>
</comment>
<accession>A0A2H9P8A2</accession>
<dbReference type="GO" id="GO:0170057">
    <property type="term" value="F:RNA ligase (GTP) activity"/>
    <property type="evidence" value="ECO:0007669"/>
    <property type="project" value="UniProtKB-EC"/>
</dbReference>
<reference evidence="17 27" key="1">
    <citation type="submission" date="2017-09" db="EMBL/GenBank/DDBJ databases">
        <title>Depth-based differentiation of microbial function through sediment-hosted aquifers and enrichment of novel symbionts in the deep terrestrial subsurface.</title>
        <authorList>
            <person name="Probst A.J."/>
            <person name="Ladd B."/>
            <person name="Jarett J.K."/>
            <person name="Geller-Mcgrath D.E."/>
            <person name="Sieber C.M."/>
            <person name="Emerson J.B."/>
            <person name="Anantharaman K."/>
            <person name="Thomas B.C."/>
            <person name="Malmstrom R."/>
            <person name="Stieglmeier M."/>
            <person name="Klingl A."/>
            <person name="Woyke T."/>
            <person name="Ryan C.M."/>
            <person name="Banfield J.F."/>
        </authorList>
    </citation>
    <scope>NUCLEOTIDE SEQUENCE [LARGE SCALE GENOMIC DNA]</scope>
    <source>
        <strain evidence="19">CG02_land_8_20_14_3_00_31_209</strain>
        <strain evidence="18">CG03_land_8_20_14_0_80_31_114</strain>
        <strain evidence="20">CG17_big_fil_post_rev_8_21_14_2_50_31_73</strain>
        <strain evidence="17">CG18_big_fil_WC_8_21_14_2_50_31_19</strain>
        <strain evidence="22">CG_4_10_14_0_8_um_filter_31_133</strain>
        <strain evidence="21">CG_4_8_14_3_um_filter</strain>
        <strain evidence="24">CG_4_9_14_0_8_um_filter_31_21</strain>
        <strain evidence="23">CG_4_9_14_3_um_filter_31_125</strain>
    </source>
</reference>
<name>A0A2G9LIW9_HUBC1</name>
<evidence type="ECO:0000256" key="4">
    <source>
        <dbReference type="ARBA" id="ARBA00022598"/>
    </source>
</evidence>